<name>A0AAP3XRT0_9PROT</name>
<dbReference type="InterPro" id="IPR012533">
    <property type="entry name" value="YcnI-copper_dom"/>
</dbReference>
<dbReference type="AlphaFoldDB" id="A0AAP3XRT0"/>
<feature type="domain" description="YncI copper-binding" evidence="3">
    <location>
        <begin position="21"/>
        <end position="166"/>
    </location>
</feature>
<feature type="chain" id="PRO_5043046281" evidence="2">
    <location>
        <begin position="21"/>
        <end position="173"/>
    </location>
</feature>
<dbReference type="CDD" id="cd08545">
    <property type="entry name" value="YcnI_like"/>
    <property type="match status" value="1"/>
</dbReference>
<dbReference type="Pfam" id="PF07987">
    <property type="entry name" value="DUF1775"/>
    <property type="match status" value="1"/>
</dbReference>
<dbReference type="RefSeq" id="WP_327789264.1">
    <property type="nucleotide sequence ID" value="NZ_JARGEQ010000096.1"/>
</dbReference>
<accession>A0AAP3XRT0</accession>
<keyword evidence="5" id="KW-1185">Reference proteome</keyword>
<gene>
    <name evidence="4" type="ORF">PZ740_10680</name>
</gene>
<evidence type="ECO:0000313" key="5">
    <source>
        <dbReference type="Proteomes" id="UP001301140"/>
    </source>
</evidence>
<comment type="caution">
    <text evidence="4">The sequence shown here is derived from an EMBL/GenBank/DDBJ whole genome shotgun (WGS) entry which is preliminary data.</text>
</comment>
<feature type="signal peptide" evidence="2">
    <location>
        <begin position="1"/>
        <end position="20"/>
    </location>
</feature>
<feature type="region of interest" description="Disordered" evidence="1">
    <location>
        <begin position="149"/>
        <end position="173"/>
    </location>
</feature>
<protein>
    <submittedName>
        <fullName evidence="4">DUF1775 domain-containing protein</fullName>
    </submittedName>
</protein>
<dbReference type="Proteomes" id="UP001301140">
    <property type="component" value="Unassembled WGS sequence"/>
</dbReference>
<reference evidence="4 5" key="1">
    <citation type="submission" date="2023-03" db="EMBL/GenBank/DDBJ databases">
        <title>YIM 152171 draft genome.</title>
        <authorList>
            <person name="Yang Z."/>
        </authorList>
    </citation>
    <scope>NUCLEOTIDE SEQUENCE [LARGE SCALE GENOMIC DNA]</scope>
    <source>
        <strain evidence="4 5">YIM 152171</strain>
    </source>
</reference>
<dbReference type="EMBL" id="JARGEQ010000096">
    <property type="protein sequence ID" value="MDF1586844.1"/>
    <property type="molecule type" value="Genomic_DNA"/>
</dbReference>
<evidence type="ECO:0000259" key="3">
    <source>
        <dbReference type="Pfam" id="PF07987"/>
    </source>
</evidence>
<keyword evidence="2" id="KW-0732">Signal</keyword>
<feature type="compositionally biased region" description="Basic and acidic residues" evidence="1">
    <location>
        <begin position="149"/>
        <end position="158"/>
    </location>
</feature>
<proteinExistence type="predicted"/>
<evidence type="ECO:0000256" key="2">
    <source>
        <dbReference type="SAM" id="SignalP"/>
    </source>
</evidence>
<evidence type="ECO:0000313" key="4">
    <source>
        <dbReference type="EMBL" id="MDF1586844.1"/>
    </source>
</evidence>
<sequence length="173" mass="18521">MRAFIAAAVAAALLPAAADAHVGLETPEAPADSTYKAVFQIGHGCEGTPTTTLRVRIPEGMIAVKPMPKPGWELSIARGDYAKPYDYFGQELTSGVTEVTWSGGSLPDDQYDEFVLRGRLAGFEPGAVVYFPVVQECEKGTHRWIEVPEAGQDPHDLDEPAPALTITEGKSGH</sequence>
<organism evidence="4 5">
    <name type="scientific">Marinimicrococcus flavescens</name>
    <dbReference type="NCBI Taxonomy" id="3031815"/>
    <lineage>
        <taxon>Bacteria</taxon>
        <taxon>Pseudomonadati</taxon>
        <taxon>Pseudomonadota</taxon>
        <taxon>Alphaproteobacteria</taxon>
        <taxon>Geminicoccales</taxon>
        <taxon>Geminicoccaceae</taxon>
        <taxon>Marinimicrococcus</taxon>
    </lineage>
</organism>
<dbReference type="Gene3D" id="2.60.40.2230">
    <property type="entry name" value="Uncharacterised protein YcnI-like PF07987, DUF1775"/>
    <property type="match status" value="1"/>
</dbReference>
<evidence type="ECO:0000256" key="1">
    <source>
        <dbReference type="SAM" id="MobiDB-lite"/>
    </source>
</evidence>
<dbReference type="InterPro" id="IPR038507">
    <property type="entry name" value="YcnI-like_sf"/>
</dbReference>